<dbReference type="Proteomes" id="UP001165064">
    <property type="component" value="Unassembled WGS sequence"/>
</dbReference>
<keyword evidence="2" id="KW-1185">Reference proteome</keyword>
<gene>
    <name evidence="1" type="ORF">Amon02_000406200</name>
</gene>
<evidence type="ECO:0000313" key="1">
    <source>
        <dbReference type="EMBL" id="GME79656.1"/>
    </source>
</evidence>
<sequence>MSASNVTATWFDPLPIAHYAQLVETNLPGPKEKVVRPPNPTIGTPKIEVSCGPNIRYLGCLEDGKPNYRASILIVTKGEVPQTPTMTYIIGPANKADSEAGKLLNGEFPVTKVDTVDEYTFWRFNVELQLTAYEQKIKYAINDEFNPDFQFFIPAVDQSMNAMSYSCNGFSINVDVDEFPGCLWLDVLRKHDQLHYHVMLGGGDQIYCDAIKFVSKEFEKWLKHKRPHNTLTPELDASFKQFYLNHYMEWFGVDPTSQHL</sequence>
<evidence type="ECO:0000313" key="2">
    <source>
        <dbReference type="Proteomes" id="UP001165064"/>
    </source>
</evidence>
<protein>
    <submittedName>
        <fullName evidence="1">Unnamed protein product</fullName>
    </submittedName>
</protein>
<proteinExistence type="predicted"/>
<comment type="caution">
    <text evidence="1">The sequence shown here is derived from an EMBL/GenBank/DDBJ whole genome shotgun (WGS) entry which is preliminary data.</text>
</comment>
<reference evidence="1" key="1">
    <citation type="submission" date="2023-04" db="EMBL/GenBank/DDBJ databases">
        <title>Ambrosiozyma monospora NBRC 10751.</title>
        <authorList>
            <person name="Ichikawa N."/>
            <person name="Sato H."/>
            <person name="Tonouchi N."/>
        </authorList>
    </citation>
    <scope>NUCLEOTIDE SEQUENCE</scope>
    <source>
        <strain evidence="1">NBRC 10751</strain>
    </source>
</reference>
<accession>A0ACB5T2U9</accession>
<name>A0ACB5T2U9_AMBMO</name>
<dbReference type="EMBL" id="BSXS01002686">
    <property type="protein sequence ID" value="GME79656.1"/>
    <property type="molecule type" value="Genomic_DNA"/>
</dbReference>
<organism evidence="1 2">
    <name type="scientific">Ambrosiozyma monospora</name>
    <name type="common">Yeast</name>
    <name type="synonym">Endomycopsis monosporus</name>
    <dbReference type="NCBI Taxonomy" id="43982"/>
    <lineage>
        <taxon>Eukaryota</taxon>
        <taxon>Fungi</taxon>
        <taxon>Dikarya</taxon>
        <taxon>Ascomycota</taxon>
        <taxon>Saccharomycotina</taxon>
        <taxon>Pichiomycetes</taxon>
        <taxon>Pichiales</taxon>
        <taxon>Pichiaceae</taxon>
        <taxon>Ambrosiozyma</taxon>
    </lineage>
</organism>